<proteinExistence type="predicted"/>
<name>A0A742ZI33_SALER</name>
<dbReference type="Pfam" id="PF05930">
    <property type="entry name" value="Phage_AlpA"/>
    <property type="match status" value="1"/>
</dbReference>
<dbReference type="EMBL" id="DAAUKO010000001">
    <property type="protein sequence ID" value="HAF1611184.1"/>
    <property type="molecule type" value="Genomic_DNA"/>
</dbReference>
<sequence>MKKFIYPTSEQRMQILKDNDAPFDRRIREKECAARTGLSRSRRWQLERDGAFPKRSAMGSNSVSWLLSDVLWWVSNPPDVKDVNNPHSRKSA</sequence>
<dbReference type="Gene3D" id="1.10.238.160">
    <property type="match status" value="1"/>
</dbReference>
<evidence type="ECO:0000313" key="2">
    <source>
        <dbReference type="EMBL" id="HAF2130306.1"/>
    </source>
</evidence>
<accession>A0A742ZI33</accession>
<organism evidence="1">
    <name type="scientific">Salmonella enterica</name>
    <name type="common">Salmonella choleraesuis</name>
    <dbReference type="NCBI Taxonomy" id="28901"/>
    <lineage>
        <taxon>Bacteria</taxon>
        <taxon>Pseudomonadati</taxon>
        <taxon>Pseudomonadota</taxon>
        <taxon>Gammaproteobacteria</taxon>
        <taxon>Enterobacterales</taxon>
        <taxon>Enterobacteriaceae</taxon>
        <taxon>Salmonella</taxon>
    </lineage>
</organism>
<reference evidence="1" key="2">
    <citation type="submission" date="2020-02" db="EMBL/GenBank/DDBJ databases">
        <authorList>
            <consortium name="NCBI Pathogen Detection Project"/>
        </authorList>
    </citation>
    <scope>NUCLEOTIDE SEQUENCE</scope>
    <source>
        <strain evidence="1">MA.03-3818</strain>
        <strain evidence="2">MA.CK_00/00001968</strain>
    </source>
</reference>
<gene>
    <name evidence="1" type="ORF">G9B49_000002</name>
    <name evidence="2" type="ORF">G9F27_004583</name>
</gene>
<evidence type="ECO:0000313" key="1">
    <source>
        <dbReference type="EMBL" id="HAF1611184.1"/>
    </source>
</evidence>
<protein>
    <submittedName>
        <fullName evidence="1">AlpA family phage regulatory protein</fullName>
    </submittedName>
</protein>
<comment type="caution">
    <text evidence="1">The sequence shown here is derived from an EMBL/GenBank/DDBJ whole genome shotgun (WGS) entry which is preliminary data.</text>
</comment>
<dbReference type="EMBL" id="DAAUQX010000058">
    <property type="protein sequence ID" value="HAF2130306.1"/>
    <property type="molecule type" value="Genomic_DNA"/>
</dbReference>
<dbReference type="InterPro" id="IPR010260">
    <property type="entry name" value="AlpA"/>
</dbReference>
<dbReference type="AlphaFoldDB" id="A0A742ZI33"/>
<reference evidence="1" key="1">
    <citation type="journal article" date="2018" name="Genome Biol.">
        <title>SKESA: strategic k-mer extension for scrupulous assemblies.</title>
        <authorList>
            <person name="Souvorov A."/>
            <person name="Agarwala R."/>
            <person name="Lipman D.J."/>
        </authorList>
    </citation>
    <scope>NUCLEOTIDE SEQUENCE</scope>
    <source>
        <strain evidence="1">MA.03-3818</strain>
        <strain evidence="2">MA.CK_00/00001968</strain>
    </source>
</reference>